<gene>
    <name evidence="2" type="ORF">GCM10023186_45210</name>
</gene>
<feature type="compositionally biased region" description="Basic and acidic residues" evidence="1">
    <location>
        <begin position="42"/>
        <end position="57"/>
    </location>
</feature>
<evidence type="ECO:0000313" key="3">
    <source>
        <dbReference type="Proteomes" id="UP001500454"/>
    </source>
</evidence>
<feature type="region of interest" description="Disordered" evidence="1">
    <location>
        <begin position="37"/>
        <end position="57"/>
    </location>
</feature>
<dbReference type="EMBL" id="BAABHA010000015">
    <property type="protein sequence ID" value="GAA4393546.1"/>
    <property type="molecule type" value="Genomic_DNA"/>
</dbReference>
<keyword evidence="3" id="KW-1185">Reference proteome</keyword>
<accession>A0ABP8JNB1</accession>
<name>A0ABP8JNB1_9BACT</name>
<dbReference type="RefSeq" id="WP_345228008.1">
    <property type="nucleotide sequence ID" value="NZ_BAABHA010000015.1"/>
</dbReference>
<evidence type="ECO:0000313" key="2">
    <source>
        <dbReference type="EMBL" id="GAA4393546.1"/>
    </source>
</evidence>
<reference evidence="3" key="1">
    <citation type="journal article" date="2019" name="Int. J. Syst. Evol. Microbiol.">
        <title>The Global Catalogue of Microorganisms (GCM) 10K type strain sequencing project: providing services to taxonomists for standard genome sequencing and annotation.</title>
        <authorList>
            <consortium name="The Broad Institute Genomics Platform"/>
            <consortium name="The Broad Institute Genome Sequencing Center for Infectious Disease"/>
            <person name="Wu L."/>
            <person name="Ma J."/>
        </authorList>
    </citation>
    <scope>NUCLEOTIDE SEQUENCE [LARGE SCALE GENOMIC DNA]</scope>
    <source>
        <strain evidence="3">JCM 17924</strain>
    </source>
</reference>
<sequence>MATVTLRAKDSDKVQKFAPDHAERLLAYPGSQWEKVTADGGAAKEEKAAGEKPAKTK</sequence>
<proteinExistence type="predicted"/>
<organism evidence="2 3">
    <name type="scientific">Hymenobacter koreensis</name>
    <dbReference type="NCBI Taxonomy" id="1084523"/>
    <lineage>
        <taxon>Bacteria</taxon>
        <taxon>Pseudomonadati</taxon>
        <taxon>Bacteroidota</taxon>
        <taxon>Cytophagia</taxon>
        <taxon>Cytophagales</taxon>
        <taxon>Hymenobacteraceae</taxon>
        <taxon>Hymenobacter</taxon>
    </lineage>
</organism>
<evidence type="ECO:0000256" key="1">
    <source>
        <dbReference type="SAM" id="MobiDB-lite"/>
    </source>
</evidence>
<protein>
    <submittedName>
        <fullName evidence="2">Uncharacterized protein</fullName>
    </submittedName>
</protein>
<comment type="caution">
    <text evidence="2">The sequence shown here is derived from an EMBL/GenBank/DDBJ whole genome shotgun (WGS) entry which is preliminary data.</text>
</comment>
<dbReference type="Proteomes" id="UP001500454">
    <property type="component" value="Unassembled WGS sequence"/>
</dbReference>